<accession>A0AAJ4TXT4</accession>
<evidence type="ECO:0000256" key="1">
    <source>
        <dbReference type="SAM" id="Phobius"/>
    </source>
</evidence>
<protein>
    <recommendedName>
        <fullName evidence="4">DUF1146 domain-containing protein</fullName>
    </recommendedName>
</protein>
<keyword evidence="3" id="KW-1185">Reference proteome</keyword>
<feature type="transmembrane region" description="Helical" evidence="1">
    <location>
        <begin position="39"/>
        <end position="63"/>
    </location>
</feature>
<dbReference type="RefSeq" id="WP_133353928.1">
    <property type="nucleotide sequence ID" value="NZ_CP079981.1"/>
</dbReference>
<gene>
    <name evidence="2" type="ORF">KYI11_03660</name>
</gene>
<keyword evidence="1" id="KW-0812">Transmembrane</keyword>
<proteinExistence type="predicted"/>
<evidence type="ECO:0000313" key="2">
    <source>
        <dbReference type="EMBL" id="QYA43032.1"/>
    </source>
</evidence>
<evidence type="ECO:0008006" key="4">
    <source>
        <dbReference type="Google" id="ProtNLM"/>
    </source>
</evidence>
<sequence>MMNFLMILFLLAGLSLLVYIMNRYIIKLFKDDKTNNALVMLYVTMIASIIIVTFIAFCFRTILIDITNIFYRA</sequence>
<reference evidence="2 3" key="1">
    <citation type="submission" date="2021-07" db="EMBL/GenBank/DDBJ databases">
        <title>Prevalence and characterization of methicillin-resistant Macrococcus spp. in food producing animals and meat in Switzerland in 2019.</title>
        <authorList>
            <person name="Keller J.E."/>
            <person name="Schwendener S."/>
            <person name="Neuenschwander J."/>
            <person name="Overesch G."/>
            <person name="Perreten V."/>
        </authorList>
    </citation>
    <scope>NUCLEOTIDE SEQUENCE [LARGE SCALE GENOMIC DNA]</scope>
    <source>
        <strain evidence="2 3">19Msa0936</strain>
    </source>
</reference>
<dbReference type="AlphaFoldDB" id="A0AAJ4TXT4"/>
<dbReference type="EMBL" id="CP079981">
    <property type="protein sequence ID" value="QYA43032.1"/>
    <property type="molecule type" value="Genomic_DNA"/>
</dbReference>
<keyword evidence="1" id="KW-1133">Transmembrane helix</keyword>
<name>A0AAJ4TXT4_9STAP</name>
<keyword evidence="1" id="KW-0472">Membrane</keyword>
<organism evidence="2 3">
    <name type="scientific">Macrococcoides bohemicum</name>
    <dbReference type="NCBI Taxonomy" id="1903056"/>
    <lineage>
        <taxon>Bacteria</taxon>
        <taxon>Bacillati</taxon>
        <taxon>Bacillota</taxon>
        <taxon>Bacilli</taxon>
        <taxon>Bacillales</taxon>
        <taxon>Staphylococcaceae</taxon>
        <taxon>Macrococcoides</taxon>
    </lineage>
</organism>
<evidence type="ECO:0000313" key="3">
    <source>
        <dbReference type="Proteomes" id="UP000826802"/>
    </source>
</evidence>
<dbReference type="Proteomes" id="UP000826802">
    <property type="component" value="Chromosome"/>
</dbReference>